<dbReference type="EMBL" id="JAJFAZ020000006">
    <property type="protein sequence ID" value="KAI5321864.1"/>
    <property type="molecule type" value="Genomic_DNA"/>
</dbReference>
<name>A0AAD4YUH4_PRUDU</name>
<comment type="similarity">
    <text evidence="2 4">Belongs to the peptidase S8 family.</text>
</comment>
<evidence type="ECO:0008006" key="11">
    <source>
        <dbReference type="Google" id="ProtNLM"/>
    </source>
</evidence>
<dbReference type="Pfam" id="PF05922">
    <property type="entry name" value="Inhibitor_I9"/>
    <property type="match status" value="1"/>
</dbReference>
<gene>
    <name evidence="9" type="ORF">L3X38_030936</name>
</gene>
<dbReference type="InterPro" id="IPR036852">
    <property type="entry name" value="Peptidase_S8/S53_dom_sf"/>
</dbReference>
<dbReference type="PANTHER" id="PTHR10795">
    <property type="entry name" value="PROPROTEIN CONVERTASE SUBTILISIN/KEXIN"/>
    <property type="match status" value="1"/>
</dbReference>
<feature type="transmembrane region" description="Helical" evidence="5">
    <location>
        <begin position="6"/>
        <end position="24"/>
    </location>
</feature>
<dbReference type="SUPFAM" id="SSF52743">
    <property type="entry name" value="Subtilisin-like"/>
    <property type="match status" value="1"/>
</dbReference>
<dbReference type="AlphaFoldDB" id="A0AAD4YUH4"/>
<comment type="caution">
    <text evidence="9">The sequence shown here is derived from an EMBL/GenBank/DDBJ whole genome shotgun (WGS) entry which is preliminary data.</text>
</comment>
<evidence type="ECO:0000256" key="5">
    <source>
        <dbReference type="SAM" id="Phobius"/>
    </source>
</evidence>
<keyword evidence="10" id="KW-1185">Reference proteome</keyword>
<evidence type="ECO:0000313" key="9">
    <source>
        <dbReference type="EMBL" id="KAI5321864.1"/>
    </source>
</evidence>
<reference evidence="9 10" key="1">
    <citation type="journal article" date="2022" name="G3 (Bethesda)">
        <title>Whole-genome sequence and methylome profiling of the almond [Prunus dulcis (Mill.) D.A. Webb] cultivar 'Nonpareil'.</title>
        <authorList>
            <person name="D'Amico-Willman K.M."/>
            <person name="Ouma W.Z."/>
            <person name="Meulia T."/>
            <person name="Sideli G.M."/>
            <person name="Gradziel T.M."/>
            <person name="Fresnedo-Ramirez J."/>
        </authorList>
    </citation>
    <scope>NUCLEOTIDE SEQUENCE [LARGE SCALE GENOMIC DNA]</scope>
    <source>
        <strain evidence="9">Clone GOH B32 T37-40</strain>
    </source>
</reference>
<feature type="domain" description="Subtilisin-like protease fibronectin type-III" evidence="8">
    <location>
        <begin position="359"/>
        <end position="457"/>
    </location>
</feature>
<comment type="caution">
    <text evidence="4">Lacks conserved residue(s) required for the propagation of feature annotation.</text>
</comment>
<dbReference type="InterPro" id="IPR045051">
    <property type="entry name" value="SBT"/>
</dbReference>
<comment type="subcellular location">
    <subcellularLocation>
        <location evidence="1">Secreted</location>
    </subcellularLocation>
</comment>
<dbReference type="PROSITE" id="PS51892">
    <property type="entry name" value="SUBTILASE"/>
    <property type="match status" value="1"/>
</dbReference>
<organism evidence="9 10">
    <name type="scientific">Prunus dulcis</name>
    <name type="common">Almond</name>
    <name type="synonym">Amygdalus dulcis</name>
    <dbReference type="NCBI Taxonomy" id="3755"/>
    <lineage>
        <taxon>Eukaryota</taxon>
        <taxon>Viridiplantae</taxon>
        <taxon>Streptophyta</taxon>
        <taxon>Embryophyta</taxon>
        <taxon>Tracheophyta</taxon>
        <taxon>Spermatophyta</taxon>
        <taxon>Magnoliopsida</taxon>
        <taxon>eudicotyledons</taxon>
        <taxon>Gunneridae</taxon>
        <taxon>Pentapetalae</taxon>
        <taxon>rosids</taxon>
        <taxon>fabids</taxon>
        <taxon>Rosales</taxon>
        <taxon>Rosaceae</taxon>
        <taxon>Amygdaloideae</taxon>
        <taxon>Amygdaleae</taxon>
        <taxon>Prunus</taxon>
    </lineage>
</organism>
<dbReference type="Pfam" id="PF00082">
    <property type="entry name" value="Peptidase_S8"/>
    <property type="match status" value="1"/>
</dbReference>
<evidence type="ECO:0000256" key="3">
    <source>
        <dbReference type="ARBA" id="ARBA00022729"/>
    </source>
</evidence>
<feature type="domain" description="Inhibitor I9" evidence="7">
    <location>
        <begin position="35"/>
        <end position="110"/>
    </location>
</feature>
<dbReference type="Gene3D" id="3.30.70.80">
    <property type="entry name" value="Peptidase S8 propeptide/proteinase inhibitor I9"/>
    <property type="match status" value="1"/>
</dbReference>
<dbReference type="InterPro" id="IPR037045">
    <property type="entry name" value="S8pro/Inhibitor_I9_sf"/>
</dbReference>
<keyword evidence="3" id="KW-0732">Signal</keyword>
<accession>A0AAD4YUH4</accession>
<dbReference type="Gene3D" id="2.60.40.2310">
    <property type="match status" value="1"/>
</dbReference>
<keyword evidence="5" id="KW-0812">Transmembrane</keyword>
<keyword evidence="5" id="KW-0472">Membrane</keyword>
<evidence type="ECO:0000313" key="10">
    <source>
        <dbReference type="Proteomes" id="UP001054821"/>
    </source>
</evidence>
<evidence type="ECO:0000259" key="7">
    <source>
        <dbReference type="Pfam" id="PF05922"/>
    </source>
</evidence>
<dbReference type="GO" id="GO:0004252">
    <property type="term" value="F:serine-type endopeptidase activity"/>
    <property type="evidence" value="ECO:0007669"/>
    <property type="project" value="InterPro"/>
</dbReference>
<dbReference type="InterPro" id="IPR010259">
    <property type="entry name" value="S8pro/Inhibitor_I9"/>
</dbReference>
<evidence type="ECO:0000256" key="4">
    <source>
        <dbReference type="PROSITE-ProRule" id="PRU01240"/>
    </source>
</evidence>
<feature type="domain" description="Peptidase S8/S53" evidence="6">
    <location>
        <begin position="132"/>
        <end position="277"/>
    </location>
</feature>
<keyword evidence="5" id="KW-1133">Transmembrane helix</keyword>
<dbReference type="GO" id="GO:0005576">
    <property type="term" value="C:extracellular region"/>
    <property type="evidence" value="ECO:0007669"/>
    <property type="project" value="UniProtKB-SubCell"/>
</dbReference>
<evidence type="ECO:0000256" key="2">
    <source>
        <dbReference type="ARBA" id="ARBA00011073"/>
    </source>
</evidence>
<dbReference type="InterPro" id="IPR000209">
    <property type="entry name" value="Peptidase_S8/S53_dom"/>
</dbReference>
<dbReference type="InterPro" id="IPR041469">
    <property type="entry name" value="Subtilisin-like_FN3"/>
</dbReference>
<dbReference type="Gene3D" id="3.40.50.200">
    <property type="entry name" value="Peptidase S8/S53 domain"/>
    <property type="match status" value="2"/>
</dbReference>
<proteinExistence type="inferred from homology"/>
<dbReference type="GO" id="GO:0006508">
    <property type="term" value="P:proteolysis"/>
    <property type="evidence" value="ECO:0007669"/>
    <property type="project" value="InterPro"/>
</dbReference>
<evidence type="ECO:0000259" key="8">
    <source>
        <dbReference type="Pfam" id="PF17766"/>
    </source>
</evidence>
<protein>
    <recommendedName>
        <fullName evidence="11">Subtilase family protein</fullName>
    </recommendedName>
</protein>
<evidence type="ECO:0000259" key="6">
    <source>
        <dbReference type="Pfam" id="PF00082"/>
    </source>
</evidence>
<evidence type="ECO:0000256" key="1">
    <source>
        <dbReference type="ARBA" id="ARBA00004613"/>
    </source>
</evidence>
<dbReference type="Proteomes" id="UP001054821">
    <property type="component" value="Chromosome 6"/>
</dbReference>
<dbReference type="Pfam" id="PF17766">
    <property type="entry name" value="fn3_6"/>
    <property type="match status" value="1"/>
</dbReference>
<sequence length="470" mass="51565">MARYGAFLVYYAFSIFILTMSFLCKATDEDRKVRIVYLGSLPDGEYSPMAHHLNILQSVVQGSSPENLLVRSYKRSFNGFAAKLTDQEREKLAKMKEVVSVFPSRTFQLQTTRSWEFMGLNEKVSRNSVVESDIIVGVIDTGIWPESESFKDDGFGPPPKSWKGVCDGGKNFTCNKLYQHSEMFILQQDNTAESARDELGHGTHTASTVAENAVKDVNFYGLANGTAGGGVPAVRIVAYKVWGLSLGYNVLAAFDDAIADGVNIISVSMGTVEAGIDEDPVAIAWPMNGTSNNVSTGAFAYGSGHINPVNAINPGLVYEASEEDYIRLLCTIYDEGKVRLISGDNRTCPTGSAQGYVKDHNYPSMGAKVEPMKPFSVNFHRRVKKFGLANSTYKATIFSNSNADIKVVPEVLSFQSLDEEKDFDVTVARSDLPDGAQVSGSLVWSDGTHRVRSPNVVYAYIQHEHQNMVT</sequence>